<dbReference type="SUPFAM" id="SSF55331">
    <property type="entry name" value="Tautomerase/MIF"/>
    <property type="match status" value="1"/>
</dbReference>
<evidence type="ECO:0000256" key="2">
    <source>
        <dbReference type="PIRSR" id="PIRSR037799-1"/>
    </source>
</evidence>
<keyword evidence="1" id="KW-0413">Isomerase</keyword>
<evidence type="ECO:0000256" key="1">
    <source>
        <dbReference type="ARBA" id="ARBA00023235"/>
    </source>
</evidence>
<keyword evidence="5" id="KW-1185">Reference proteome</keyword>
<name>A0A6L6QHN7_9BURK</name>
<dbReference type="GO" id="GO:0016862">
    <property type="term" value="F:intramolecular oxidoreductase activity, interconverting keto- and enol-groups"/>
    <property type="evidence" value="ECO:0007669"/>
    <property type="project" value="InterPro"/>
</dbReference>
<dbReference type="Pfam" id="PF01361">
    <property type="entry name" value="Tautomerase"/>
    <property type="match status" value="1"/>
</dbReference>
<sequence length="73" mass="8291">MPHVVVKLWPGKTSQQKQQLADAIASDVMSIMHCGEESVSVGFEEVPAKDWTEKVYRPEIKANWAQLYKKPGY</sequence>
<accession>A0A6L6QHN7</accession>
<dbReference type="InterPro" id="IPR017284">
    <property type="entry name" value="Tautomerase_PptA"/>
</dbReference>
<feature type="domain" description="4-oxalocrotonate tautomerase-like" evidence="3">
    <location>
        <begin position="2"/>
        <end position="51"/>
    </location>
</feature>
<dbReference type="InterPro" id="IPR004370">
    <property type="entry name" value="4-OT-like_dom"/>
</dbReference>
<feature type="active site" description="Proton acceptor; via imino nitrogen" evidence="2">
    <location>
        <position position="2"/>
    </location>
</feature>
<dbReference type="EMBL" id="WNKX01000007">
    <property type="protein sequence ID" value="MTW11133.1"/>
    <property type="molecule type" value="Genomic_DNA"/>
</dbReference>
<dbReference type="OrthoDB" id="8527422at2"/>
<dbReference type="Gene3D" id="3.30.429.10">
    <property type="entry name" value="Macrophage Migration Inhibitory Factor"/>
    <property type="match status" value="1"/>
</dbReference>
<dbReference type="RefSeq" id="WP_155454099.1">
    <property type="nucleotide sequence ID" value="NZ_WNKX01000007.1"/>
</dbReference>
<dbReference type="AlphaFoldDB" id="A0A6L6QHN7"/>
<proteinExistence type="predicted"/>
<dbReference type="InterPro" id="IPR014347">
    <property type="entry name" value="Tautomerase/MIF_sf"/>
</dbReference>
<dbReference type="PIRSF" id="PIRSF037799">
    <property type="entry name" value="Tautomer_YdcE_prd"/>
    <property type="match status" value="1"/>
</dbReference>
<organism evidence="4 5">
    <name type="scientific">Massilia eburnea</name>
    <dbReference type="NCBI Taxonomy" id="1776165"/>
    <lineage>
        <taxon>Bacteria</taxon>
        <taxon>Pseudomonadati</taxon>
        <taxon>Pseudomonadota</taxon>
        <taxon>Betaproteobacteria</taxon>
        <taxon>Burkholderiales</taxon>
        <taxon>Oxalobacteraceae</taxon>
        <taxon>Telluria group</taxon>
        <taxon>Massilia</taxon>
    </lineage>
</organism>
<reference evidence="4 5" key="1">
    <citation type="submission" date="2019-11" db="EMBL/GenBank/DDBJ databases">
        <title>Type strains purchased from KCTC, JCM and DSMZ.</title>
        <authorList>
            <person name="Lu H."/>
        </authorList>
    </citation>
    <scope>NUCLEOTIDE SEQUENCE [LARGE SCALE GENOMIC DNA]</scope>
    <source>
        <strain evidence="4 5">JCM 31587</strain>
    </source>
</reference>
<protein>
    <submittedName>
        <fullName evidence="4">4-oxalocrotonate tautomerase</fullName>
    </submittedName>
</protein>
<dbReference type="Proteomes" id="UP000472320">
    <property type="component" value="Unassembled WGS sequence"/>
</dbReference>
<evidence type="ECO:0000313" key="5">
    <source>
        <dbReference type="Proteomes" id="UP000472320"/>
    </source>
</evidence>
<evidence type="ECO:0000259" key="3">
    <source>
        <dbReference type="Pfam" id="PF01361"/>
    </source>
</evidence>
<comment type="caution">
    <text evidence="4">The sequence shown here is derived from an EMBL/GenBank/DDBJ whole genome shotgun (WGS) entry which is preliminary data.</text>
</comment>
<evidence type="ECO:0000313" key="4">
    <source>
        <dbReference type="EMBL" id="MTW11133.1"/>
    </source>
</evidence>
<gene>
    <name evidence="4" type="ORF">GM658_11010</name>
</gene>
<dbReference type="GO" id="GO:0005737">
    <property type="term" value="C:cytoplasm"/>
    <property type="evidence" value="ECO:0007669"/>
    <property type="project" value="InterPro"/>
</dbReference>